<reference evidence="2" key="1">
    <citation type="submission" date="2017-04" db="EMBL/GenBank/DDBJ databases">
        <title>Function of individual gut microbiota members based on whole genome sequencing of pure cultures obtained from chicken caecum.</title>
        <authorList>
            <person name="Medvecky M."/>
            <person name="Cejkova D."/>
            <person name="Polansky O."/>
            <person name="Karasova D."/>
            <person name="Kubasova T."/>
            <person name="Cizek A."/>
            <person name="Rychlik I."/>
        </authorList>
    </citation>
    <scope>NUCLEOTIDE SEQUENCE [LARGE SCALE GENOMIC DNA]</scope>
    <source>
        <strain evidence="2">An175</strain>
    </source>
</reference>
<dbReference type="AlphaFoldDB" id="A0A1Y4MJF6"/>
<dbReference type="RefSeq" id="WP_087301543.1">
    <property type="nucleotide sequence ID" value="NZ_NFKP01000013.1"/>
</dbReference>
<gene>
    <name evidence="1" type="ORF">B5F11_11055</name>
</gene>
<protein>
    <recommendedName>
        <fullName evidence="3">DUF3277 family protein</fullName>
    </recommendedName>
</protein>
<evidence type="ECO:0000313" key="1">
    <source>
        <dbReference type="EMBL" id="OUP68885.1"/>
    </source>
</evidence>
<comment type="caution">
    <text evidence="1">The sequence shown here is derived from an EMBL/GenBank/DDBJ whole genome shotgun (WGS) entry which is preliminary data.</text>
</comment>
<dbReference type="EMBL" id="NFKP01000013">
    <property type="protein sequence ID" value="OUP68885.1"/>
    <property type="molecule type" value="Genomic_DNA"/>
</dbReference>
<proteinExistence type="predicted"/>
<dbReference type="Proteomes" id="UP000196386">
    <property type="component" value="Unassembled WGS sequence"/>
</dbReference>
<accession>A0A1Y4MJF6</accession>
<organism evidence="1 2">
    <name type="scientific">Anaerotruncus colihominis</name>
    <dbReference type="NCBI Taxonomy" id="169435"/>
    <lineage>
        <taxon>Bacteria</taxon>
        <taxon>Bacillati</taxon>
        <taxon>Bacillota</taxon>
        <taxon>Clostridia</taxon>
        <taxon>Eubacteriales</taxon>
        <taxon>Oscillospiraceae</taxon>
        <taxon>Anaerotruncus</taxon>
    </lineage>
</organism>
<name>A0A1Y4MJF6_9FIRM</name>
<dbReference type="NCBIfam" id="NF047581">
    <property type="entry name" value="gp105_phage_fam"/>
    <property type="match status" value="1"/>
</dbReference>
<evidence type="ECO:0008006" key="3">
    <source>
        <dbReference type="Google" id="ProtNLM"/>
    </source>
</evidence>
<dbReference type="InterPro" id="IPR021695">
    <property type="entry name" value="Phage_KPP10_Orf10"/>
</dbReference>
<sequence>MPEVSTYDPKKVTVSIGGRVITGFAADGVVTLTHNEDAVTPSVGAKGDVAYSENANNSGNAALPLMSTSSSLAYLREICAKRRPVRFSVSDVNDADAIQVSEENCRILKMPDTPRSKDPTTVTVNVYIPDLNYR</sequence>
<evidence type="ECO:0000313" key="2">
    <source>
        <dbReference type="Proteomes" id="UP000196386"/>
    </source>
</evidence>